<sequence length="341" mass="38232">MWLNAKSTSSASSCRFAHRRFLQLFVGLVFVVVASWIAPFRTVTDEASADARNRKNESSSVRKWGQGVVSDGNDKGRCEMKADQRETLRLVDQLRSEQRTLPSPIINLGMPKMGSSSLHEFFKCSGTYNSSHYTCGPRPRGEGKRGPGLRCGTCMERAWKKGLPLLKSCGGASNEFKNGYTAFMQMDYNTPGKTCFYPQMSALNAIHKEYPNATFVLISRPLDDWIRSLDDWHGYRNRLVNCNLPGLPVGVGHDNDDLKQWVCHHQANVRKFVQAHPSHALVELNLYETTQNDRIMSQLFLNEGHSATSNDEANTDGAGCFGHANKNHKKKKNVTREESAT</sequence>
<keyword evidence="2" id="KW-0472">Membrane</keyword>
<dbReference type="PANTHER" id="PTHR36978:SF4">
    <property type="entry name" value="P-LOOP CONTAINING NUCLEOSIDE TRIPHOSPHATE HYDROLASE PROTEIN"/>
    <property type="match status" value="1"/>
</dbReference>
<accession>A0A7S2YSF5</accession>
<protein>
    <recommendedName>
        <fullName evidence="4">Sulfotransferase</fullName>
    </recommendedName>
</protein>
<organism evidence="3">
    <name type="scientific">Entomoneis paludosa</name>
    <dbReference type="NCBI Taxonomy" id="265537"/>
    <lineage>
        <taxon>Eukaryota</taxon>
        <taxon>Sar</taxon>
        <taxon>Stramenopiles</taxon>
        <taxon>Ochrophyta</taxon>
        <taxon>Bacillariophyta</taxon>
        <taxon>Bacillariophyceae</taxon>
        <taxon>Bacillariophycidae</taxon>
        <taxon>Entomoneidaceae</taxon>
        <taxon>Entomoneis</taxon>
    </lineage>
</organism>
<gene>
    <name evidence="3" type="ORF">APAL1065_LOCUS26344</name>
</gene>
<evidence type="ECO:0000256" key="2">
    <source>
        <dbReference type="SAM" id="Phobius"/>
    </source>
</evidence>
<feature type="transmembrane region" description="Helical" evidence="2">
    <location>
        <begin position="21"/>
        <end position="38"/>
    </location>
</feature>
<reference evidence="3" key="1">
    <citation type="submission" date="2021-01" db="EMBL/GenBank/DDBJ databases">
        <authorList>
            <person name="Corre E."/>
            <person name="Pelletier E."/>
            <person name="Niang G."/>
            <person name="Scheremetjew M."/>
            <person name="Finn R."/>
            <person name="Kale V."/>
            <person name="Holt S."/>
            <person name="Cochrane G."/>
            <person name="Meng A."/>
            <person name="Brown T."/>
            <person name="Cohen L."/>
        </authorList>
    </citation>
    <scope>NUCLEOTIDE SEQUENCE</scope>
    <source>
        <strain evidence="3">CCMP125</strain>
    </source>
</reference>
<keyword evidence="2" id="KW-0812">Transmembrane</keyword>
<dbReference type="PANTHER" id="PTHR36978">
    <property type="entry name" value="P-LOOP CONTAINING NUCLEOTIDE TRIPHOSPHATE HYDROLASE"/>
    <property type="match status" value="1"/>
</dbReference>
<dbReference type="Gene3D" id="3.40.50.300">
    <property type="entry name" value="P-loop containing nucleotide triphosphate hydrolases"/>
    <property type="match status" value="1"/>
</dbReference>
<dbReference type="AlphaFoldDB" id="A0A7S2YSF5"/>
<proteinExistence type="predicted"/>
<name>A0A7S2YSF5_9STRA</name>
<dbReference type="SUPFAM" id="SSF52540">
    <property type="entry name" value="P-loop containing nucleoside triphosphate hydrolases"/>
    <property type="match status" value="1"/>
</dbReference>
<feature type="region of interest" description="Disordered" evidence="1">
    <location>
        <begin position="47"/>
        <end position="76"/>
    </location>
</feature>
<evidence type="ECO:0000313" key="3">
    <source>
        <dbReference type="EMBL" id="CAD9993378.1"/>
    </source>
</evidence>
<feature type="region of interest" description="Disordered" evidence="1">
    <location>
        <begin position="306"/>
        <end position="341"/>
    </location>
</feature>
<dbReference type="EMBL" id="HBHT01039185">
    <property type="protein sequence ID" value="CAD9993378.1"/>
    <property type="molecule type" value="Transcribed_RNA"/>
</dbReference>
<evidence type="ECO:0000256" key="1">
    <source>
        <dbReference type="SAM" id="MobiDB-lite"/>
    </source>
</evidence>
<evidence type="ECO:0008006" key="4">
    <source>
        <dbReference type="Google" id="ProtNLM"/>
    </source>
</evidence>
<dbReference type="InterPro" id="IPR027417">
    <property type="entry name" value="P-loop_NTPase"/>
</dbReference>
<keyword evidence="2" id="KW-1133">Transmembrane helix</keyword>